<organism evidence="2">
    <name type="scientific">Arundo donax</name>
    <name type="common">Giant reed</name>
    <name type="synonym">Donax arundinaceus</name>
    <dbReference type="NCBI Taxonomy" id="35708"/>
    <lineage>
        <taxon>Eukaryota</taxon>
        <taxon>Viridiplantae</taxon>
        <taxon>Streptophyta</taxon>
        <taxon>Embryophyta</taxon>
        <taxon>Tracheophyta</taxon>
        <taxon>Spermatophyta</taxon>
        <taxon>Magnoliopsida</taxon>
        <taxon>Liliopsida</taxon>
        <taxon>Poales</taxon>
        <taxon>Poaceae</taxon>
        <taxon>PACMAD clade</taxon>
        <taxon>Arundinoideae</taxon>
        <taxon>Arundineae</taxon>
        <taxon>Arundo</taxon>
    </lineage>
</organism>
<reference evidence="2" key="1">
    <citation type="submission" date="2014-09" db="EMBL/GenBank/DDBJ databases">
        <authorList>
            <person name="Magalhaes I.L.F."/>
            <person name="Oliveira U."/>
            <person name="Santos F.R."/>
            <person name="Vidigal T.H.D.A."/>
            <person name="Brescovit A.D."/>
            <person name="Santos A.J."/>
        </authorList>
    </citation>
    <scope>NUCLEOTIDE SEQUENCE</scope>
    <source>
        <tissue evidence="2">Shoot tissue taken approximately 20 cm above the soil surface</tissue>
    </source>
</reference>
<evidence type="ECO:0000313" key="2">
    <source>
        <dbReference type="EMBL" id="JAD82480.1"/>
    </source>
</evidence>
<evidence type="ECO:0000256" key="1">
    <source>
        <dbReference type="SAM" id="MobiDB-lite"/>
    </source>
</evidence>
<protein>
    <submittedName>
        <fullName evidence="2">Uncharacterized protein</fullName>
    </submittedName>
</protein>
<proteinExistence type="predicted"/>
<name>A0A0A9D9Y2_ARUDO</name>
<feature type="region of interest" description="Disordered" evidence="1">
    <location>
        <begin position="104"/>
        <end position="140"/>
    </location>
</feature>
<dbReference type="AlphaFoldDB" id="A0A0A9D9Y2"/>
<dbReference type="EMBL" id="GBRH01215415">
    <property type="protein sequence ID" value="JAD82480.1"/>
    <property type="molecule type" value="Transcribed_RNA"/>
</dbReference>
<sequence length="140" mass="14755">MRNGEPVLTRNARSGVMYGRRSCRNAAEEGGNDEESTARECAVVTDTRDVRLLAASAAWRDSMAGRSERSMVVSVPVSTSFPTVTAVMDVAGRWGKMLARTHAAAAEGSVASRGTRRSGRPTVKSAPEPANALSTRASAS</sequence>
<reference evidence="2" key="2">
    <citation type="journal article" date="2015" name="Data Brief">
        <title>Shoot transcriptome of the giant reed, Arundo donax.</title>
        <authorList>
            <person name="Barrero R.A."/>
            <person name="Guerrero F.D."/>
            <person name="Moolhuijzen P."/>
            <person name="Goolsby J.A."/>
            <person name="Tidwell J."/>
            <person name="Bellgard S.E."/>
            <person name="Bellgard M.I."/>
        </authorList>
    </citation>
    <scope>NUCLEOTIDE SEQUENCE</scope>
    <source>
        <tissue evidence="2">Shoot tissue taken approximately 20 cm above the soil surface</tissue>
    </source>
</reference>
<accession>A0A0A9D9Y2</accession>